<evidence type="ECO:0000313" key="5">
    <source>
        <dbReference type="EMBL" id="MBI4596729.1"/>
    </source>
</evidence>
<dbReference type="Proteomes" id="UP000772181">
    <property type="component" value="Unassembled WGS sequence"/>
</dbReference>
<keyword evidence="2" id="KW-0560">Oxidoreductase</keyword>
<protein>
    <submittedName>
        <fullName evidence="5">SDR family NAD(P)-dependent oxidoreductase</fullName>
    </submittedName>
</protein>
<organism evidence="5 6">
    <name type="scientific">Tectimicrobiota bacterium</name>
    <dbReference type="NCBI Taxonomy" id="2528274"/>
    <lineage>
        <taxon>Bacteria</taxon>
        <taxon>Pseudomonadati</taxon>
        <taxon>Nitrospinota/Tectimicrobiota group</taxon>
        <taxon>Candidatus Tectimicrobiota</taxon>
    </lineage>
</organism>
<dbReference type="InterPro" id="IPR036291">
    <property type="entry name" value="NAD(P)-bd_dom_sf"/>
</dbReference>
<evidence type="ECO:0000259" key="4">
    <source>
        <dbReference type="SMART" id="SM00822"/>
    </source>
</evidence>
<gene>
    <name evidence="5" type="ORF">HY730_10220</name>
</gene>
<dbReference type="SUPFAM" id="SSF51735">
    <property type="entry name" value="NAD(P)-binding Rossmann-fold domains"/>
    <property type="match status" value="1"/>
</dbReference>
<accession>A0A933LRG6</accession>
<evidence type="ECO:0000256" key="3">
    <source>
        <dbReference type="RuleBase" id="RU000363"/>
    </source>
</evidence>
<dbReference type="InterPro" id="IPR057326">
    <property type="entry name" value="KR_dom"/>
</dbReference>
<proteinExistence type="inferred from homology"/>
<dbReference type="Pfam" id="PF00106">
    <property type="entry name" value="adh_short"/>
    <property type="match status" value="1"/>
</dbReference>
<dbReference type="FunFam" id="3.40.50.720:FF:000084">
    <property type="entry name" value="Short-chain dehydrogenase reductase"/>
    <property type="match status" value="1"/>
</dbReference>
<comment type="similarity">
    <text evidence="1 3">Belongs to the short-chain dehydrogenases/reductases (SDR) family.</text>
</comment>
<dbReference type="PRINTS" id="PR00081">
    <property type="entry name" value="GDHRDH"/>
</dbReference>
<dbReference type="EMBL" id="JACQWF010000438">
    <property type="protein sequence ID" value="MBI4596729.1"/>
    <property type="molecule type" value="Genomic_DNA"/>
</dbReference>
<evidence type="ECO:0000313" key="6">
    <source>
        <dbReference type="Proteomes" id="UP000772181"/>
    </source>
</evidence>
<name>A0A933LRG6_UNCTE</name>
<reference evidence="5" key="1">
    <citation type="submission" date="2020-07" db="EMBL/GenBank/DDBJ databases">
        <title>Huge and variable diversity of episymbiotic CPR bacteria and DPANN archaea in groundwater ecosystems.</title>
        <authorList>
            <person name="He C.Y."/>
            <person name="Keren R."/>
            <person name="Whittaker M."/>
            <person name="Farag I.F."/>
            <person name="Doudna J."/>
            <person name="Cate J.H.D."/>
            <person name="Banfield J.F."/>
        </authorList>
    </citation>
    <scope>NUCLEOTIDE SEQUENCE</scope>
    <source>
        <strain evidence="5">NC_groundwater_1482_Ag_S-0.65um_47_24</strain>
    </source>
</reference>
<dbReference type="PANTHER" id="PTHR45024">
    <property type="entry name" value="DEHYDROGENASES, SHORT CHAIN"/>
    <property type="match status" value="1"/>
</dbReference>
<evidence type="ECO:0000256" key="1">
    <source>
        <dbReference type="ARBA" id="ARBA00006484"/>
    </source>
</evidence>
<dbReference type="PRINTS" id="PR00080">
    <property type="entry name" value="SDRFAMILY"/>
</dbReference>
<dbReference type="SMART" id="SM00822">
    <property type="entry name" value="PKS_KR"/>
    <property type="match status" value="1"/>
</dbReference>
<feature type="domain" description="Ketoreductase" evidence="4">
    <location>
        <begin position="8"/>
        <end position="198"/>
    </location>
</feature>
<dbReference type="Gene3D" id="3.40.50.720">
    <property type="entry name" value="NAD(P)-binding Rossmann-like Domain"/>
    <property type="match status" value="1"/>
</dbReference>
<dbReference type="GO" id="GO:0016491">
    <property type="term" value="F:oxidoreductase activity"/>
    <property type="evidence" value="ECO:0007669"/>
    <property type="project" value="UniProtKB-KW"/>
</dbReference>
<dbReference type="PANTHER" id="PTHR45024:SF2">
    <property type="entry name" value="SCP2 DOMAIN-CONTAINING PROTEIN"/>
    <property type="match status" value="1"/>
</dbReference>
<sequence length="309" mass="33511">MSKRLENRNAVVTGGAGGIGHPICLALAAEGANVVVNDIGAGRDGTGSNTGPVENVVNEIKKNGGRAVANYDSVVDFVAAERLIQSCIDAFGRLDILVNTHGNLRDRMIWNMTEEDWDLVIDIHLKGTFNTCRHACSRMREQRYGRIINVTSDAWRGTVGHVNYGAAKGGVVSLTRSIALEMGRYGVTANCFAPIAATRMTLDDEVKAGMKKRFEAGIISKAQYEQVLNMPGPEHIPPIVVYLATEEARNINGQVFHAEKGRVGIYSDPTEVRQIFNTGEIWDVGELAARLPTSLLLGYVNPAPPEPVK</sequence>
<comment type="caution">
    <text evidence="5">The sequence shown here is derived from an EMBL/GenBank/DDBJ whole genome shotgun (WGS) entry which is preliminary data.</text>
</comment>
<dbReference type="InterPro" id="IPR002347">
    <property type="entry name" value="SDR_fam"/>
</dbReference>
<dbReference type="InterPro" id="IPR051687">
    <property type="entry name" value="Peroxisomal_Beta-Oxidation"/>
</dbReference>
<evidence type="ECO:0000256" key="2">
    <source>
        <dbReference type="ARBA" id="ARBA00023002"/>
    </source>
</evidence>
<dbReference type="AlphaFoldDB" id="A0A933LRG6"/>